<dbReference type="Proteomes" id="UP000029989">
    <property type="component" value="Unassembled WGS sequence"/>
</dbReference>
<name>A0A0A0EZV7_9GAMM</name>
<evidence type="ECO:0000313" key="1">
    <source>
        <dbReference type="EMBL" id="KGM56451.1"/>
    </source>
</evidence>
<accession>A0A0A0EZV7</accession>
<dbReference type="eggNOG" id="COG1416">
    <property type="taxonomic scope" value="Bacteria"/>
</dbReference>
<dbReference type="PANTHER" id="PTHR37691:SF1">
    <property type="entry name" value="BLR3518 PROTEIN"/>
    <property type="match status" value="1"/>
</dbReference>
<dbReference type="EMBL" id="AVPT01000013">
    <property type="protein sequence ID" value="KGM56451.1"/>
    <property type="molecule type" value="Genomic_DNA"/>
</dbReference>
<dbReference type="STRING" id="913325.N799_04270"/>
<dbReference type="Pfam" id="PF02635">
    <property type="entry name" value="DsrE"/>
    <property type="match status" value="1"/>
</dbReference>
<keyword evidence="2" id="KW-1185">Reference proteome</keyword>
<sequence length="168" mass="17333">MTHFAQAATPATSPARTIAMHGKAIVLPDAAHQPDPNMRQRAVFSLTVAPASPAATDPGLERVARAVNLLTASGVPKKQLDFVVLLSEGATDSALTDPAYRARHGVANPNLGLIAQLSAAGVQMFVCGQALHARQLDSNSLAPGIAVSLSALTSIITLQQQGFALVPL</sequence>
<dbReference type="AlphaFoldDB" id="A0A0A0EZV7"/>
<organism evidence="1 2">
    <name type="scientific">Lysobacter arseniciresistens ZS79</name>
    <dbReference type="NCBI Taxonomy" id="913325"/>
    <lineage>
        <taxon>Bacteria</taxon>
        <taxon>Pseudomonadati</taxon>
        <taxon>Pseudomonadota</taxon>
        <taxon>Gammaproteobacteria</taxon>
        <taxon>Lysobacterales</taxon>
        <taxon>Lysobacteraceae</taxon>
        <taxon>Novilysobacter</taxon>
    </lineage>
</organism>
<proteinExistence type="predicted"/>
<protein>
    <submittedName>
        <fullName evidence="1">Uncharacterized protein</fullName>
    </submittedName>
</protein>
<dbReference type="InterPro" id="IPR027396">
    <property type="entry name" value="DsrEFH-like"/>
</dbReference>
<comment type="caution">
    <text evidence="1">The sequence shown here is derived from an EMBL/GenBank/DDBJ whole genome shotgun (WGS) entry which is preliminary data.</text>
</comment>
<dbReference type="InterPro" id="IPR003787">
    <property type="entry name" value="Sulphur_relay_DsrE/F-like"/>
</dbReference>
<dbReference type="PANTHER" id="PTHR37691">
    <property type="entry name" value="BLR3518 PROTEIN"/>
    <property type="match status" value="1"/>
</dbReference>
<gene>
    <name evidence="1" type="ORF">N799_04270</name>
</gene>
<dbReference type="Gene3D" id="3.40.1260.10">
    <property type="entry name" value="DsrEFH-like"/>
    <property type="match status" value="1"/>
</dbReference>
<dbReference type="SUPFAM" id="SSF75169">
    <property type="entry name" value="DsrEFH-like"/>
    <property type="match status" value="1"/>
</dbReference>
<evidence type="ECO:0000313" key="2">
    <source>
        <dbReference type="Proteomes" id="UP000029989"/>
    </source>
</evidence>
<reference evidence="1 2" key="1">
    <citation type="journal article" date="2015" name="Stand. Genomic Sci.">
        <title>Genomic information of the arsenic-resistant bacterium Lysobacter arseniciresistens type strain ZS79(T) and comparison of Lysobacter draft genomes.</title>
        <authorList>
            <person name="Liu L."/>
            <person name="Zhang S."/>
            <person name="Luo M."/>
            <person name="Wang G."/>
        </authorList>
    </citation>
    <scope>NUCLEOTIDE SEQUENCE [LARGE SCALE GENOMIC DNA]</scope>
    <source>
        <strain evidence="1 2">ZS79</strain>
    </source>
</reference>